<dbReference type="OrthoDB" id="9774199at2"/>
<feature type="domain" description="NAD(P)-binding" evidence="1">
    <location>
        <begin position="24"/>
        <end position="154"/>
    </location>
</feature>
<evidence type="ECO:0000313" key="2">
    <source>
        <dbReference type="EMBL" id="SFJ47313.1"/>
    </source>
</evidence>
<proteinExistence type="predicted"/>
<reference evidence="3" key="1">
    <citation type="submission" date="2016-10" db="EMBL/GenBank/DDBJ databases">
        <authorList>
            <person name="Varghese N."/>
            <person name="Submissions S."/>
        </authorList>
    </citation>
    <scope>NUCLEOTIDE SEQUENCE [LARGE SCALE GENOMIC DNA]</scope>
    <source>
        <strain evidence="3">DSM 26348</strain>
    </source>
</reference>
<dbReference type="InterPro" id="IPR051207">
    <property type="entry name" value="ComplexI_NDUFA9_subunit"/>
</dbReference>
<dbReference type="Gene3D" id="3.40.50.720">
    <property type="entry name" value="NAD(P)-binding Rossmann-like Domain"/>
    <property type="match status" value="1"/>
</dbReference>
<dbReference type="InterPro" id="IPR036291">
    <property type="entry name" value="NAD(P)-bd_dom_sf"/>
</dbReference>
<gene>
    <name evidence="2" type="ORF">SAMN05421753_12151</name>
</gene>
<dbReference type="SUPFAM" id="SSF51735">
    <property type="entry name" value="NAD(P)-binding Rossmann-fold domains"/>
    <property type="match status" value="1"/>
</dbReference>
<dbReference type="RefSeq" id="WP_092056082.1">
    <property type="nucleotide sequence ID" value="NZ_FOQD01000021.1"/>
</dbReference>
<protein>
    <submittedName>
        <fullName evidence="2">Uncharacterized conserved protein YbjT, contains NAD(P)-binding and DUF2867 domains</fullName>
    </submittedName>
</protein>
<dbReference type="EMBL" id="FOQD01000021">
    <property type="protein sequence ID" value="SFJ47313.1"/>
    <property type="molecule type" value="Genomic_DNA"/>
</dbReference>
<dbReference type="Pfam" id="PF13460">
    <property type="entry name" value="NAD_binding_10"/>
    <property type="match status" value="1"/>
</dbReference>
<dbReference type="InterPro" id="IPR016040">
    <property type="entry name" value="NAD(P)-bd_dom"/>
</dbReference>
<keyword evidence="3" id="KW-1185">Reference proteome</keyword>
<dbReference type="AlphaFoldDB" id="A0A1I3RL42"/>
<name>A0A1I3RL42_9PLAN</name>
<dbReference type="STRING" id="1576369.SAMN05421753_12151"/>
<dbReference type="PANTHER" id="PTHR12126:SF11">
    <property type="entry name" value="NADH DEHYDROGENASE [UBIQUINONE] 1 ALPHA SUBCOMPLEX SUBUNIT 9, MITOCHONDRIAL"/>
    <property type="match status" value="1"/>
</dbReference>
<sequence>MNALIPSFENSGATGDLPVILLTGASGYVGGRLLPELLKQPIRVRCLARDSVRLRSRIPENVELVQGDVLDAASLTAALAGVDTAYYLVHLMSGSESKNFEQQDRQAAENFAKAASAAGVHRIIYLGGLGDDSDPKLSPHLRSRHEVGQILRESGVETIEFRASLVIGAGSLSFDLVQSLTDRLPVMLCPKWLTTPTQPIAVDDVLAYLLAAKELPAGKSRIVEIGGEDVVTYEDLIHEYAAQKGLRRWLISVPVLTPWLSSLWLALVTPSSFEVGRHLIEGLKNPTVVRDPLAKTLFPIKPMGVAESMRIALLPREPTATSENQPHPQHAAG</sequence>
<dbReference type="Proteomes" id="UP000199518">
    <property type="component" value="Unassembled WGS sequence"/>
</dbReference>
<dbReference type="PANTHER" id="PTHR12126">
    <property type="entry name" value="NADH-UBIQUINONE OXIDOREDUCTASE 39 KDA SUBUNIT-RELATED"/>
    <property type="match status" value="1"/>
</dbReference>
<dbReference type="GO" id="GO:0044877">
    <property type="term" value="F:protein-containing complex binding"/>
    <property type="evidence" value="ECO:0007669"/>
    <property type="project" value="TreeGrafter"/>
</dbReference>
<evidence type="ECO:0000313" key="3">
    <source>
        <dbReference type="Proteomes" id="UP000199518"/>
    </source>
</evidence>
<organism evidence="2 3">
    <name type="scientific">Planctomicrobium piriforme</name>
    <dbReference type="NCBI Taxonomy" id="1576369"/>
    <lineage>
        <taxon>Bacteria</taxon>
        <taxon>Pseudomonadati</taxon>
        <taxon>Planctomycetota</taxon>
        <taxon>Planctomycetia</taxon>
        <taxon>Planctomycetales</taxon>
        <taxon>Planctomycetaceae</taxon>
        <taxon>Planctomicrobium</taxon>
    </lineage>
</organism>
<accession>A0A1I3RL42</accession>
<evidence type="ECO:0000259" key="1">
    <source>
        <dbReference type="Pfam" id="PF13460"/>
    </source>
</evidence>